<dbReference type="SUPFAM" id="SSF50891">
    <property type="entry name" value="Cyclophilin-like"/>
    <property type="match status" value="1"/>
</dbReference>
<gene>
    <name evidence="2" type="ORF">IAB38_02150</name>
</gene>
<reference evidence="2" key="2">
    <citation type="journal article" date="2021" name="PeerJ">
        <title>Extensive microbial diversity within the chicken gut microbiome revealed by metagenomics and culture.</title>
        <authorList>
            <person name="Gilroy R."/>
            <person name="Ravi A."/>
            <person name="Getino M."/>
            <person name="Pursley I."/>
            <person name="Horton D.L."/>
            <person name="Alikhan N.F."/>
            <person name="Baker D."/>
            <person name="Gharbi K."/>
            <person name="Hall N."/>
            <person name="Watson M."/>
            <person name="Adriaenssens E.M."/>
            <person name="Foster-Nyarko E."/>
            <person name="Jarju S."/>
            <person name="Secka A."/>
            <person name="Antonio M."/>
            <person name="Oren A."/>
            <person name="Chaudhuri R.R."/>
            <person name="La Ragione R."/>
            <person name="Hildebrand F."/>
            <person name="Pallen M.J."/>
        </authorList>
    </citation>
    <scope>NUCLEOTIDE SEQUENCE</scope>
    <source>
        <strain evidence="2">CHK184-20233</strain>
    </source>
</reference>
<dbReference type="Pfam" id="PF18050">
    <property type="entry name" value="Cyclophil_like2"/>
    <property type="match status" value="1"/>
</dbReference>
<dbReference type="AlphaFoldDB" id="A0A9D1DTS9"/>
<reference evidence="2" key="1">
    <citation type="submission" date="2020-10" db="EMBL/GenBank/DDBJ databases">
        <authorList>
            <person name="Gilroy R."/>
        </authorList>
    </citation>
    <scope>NUCLEOTIDE SEQUENCE</scope>
    <source>
        <strain evidence="2">CHK184-20233</strain>
    </source>
</reference>
<organism evidence="2 3">
    <name type="scientific">Candidatus Onthousia excrementipullorum</name>
    <dbReference type="NCBI Taxonomy" id="2840884"/>
    <lineage>
        <taxon>Bacteria</taxon>
        <taxon>Bacillati</taxon>
        <taxon>Bacillota</taxon>
        <taxon>Bacilli</taxon>
        <taxon>Candidatus Onthousia</taxon>
    </lineage>
</organism>
<evidence type="ECO:0000313" key="3">
    <source>
        <dbReference type="Proteomes" id="UP000824232"/>
    </source>
</evidence>
<dbReference type="Proteomes" id="UP000824232">
    <property type="component" value="Unassembled WGS sequence"/>
</dbReference>
<name>A0A9D1DTS9_9FIRM</name>
<dbReference type="InterPro" id="IPR029000">
    <property type="entry name" value="Cyclophilin-like_dom_sf"/>
</dbReference>
<comment type="caution">
    <text evidence="2">The sequence shown here is derived from an EMBL/GenBank/DDBJ whole genome shotgun (WGS) entry which is preliminary data.</text>
</comment>
<sequence length="114" mass="12953">MKINLTINGNNFTATLEDNETTRELLNRLPLELNMSELNGNEKYYYFDDSLPTNSYRPGSINTGDIMLYGNDCLVIFYESFNTTYSYTRIGRIDNADNLDEVVGSGSVNVRISK</sequence>
<feature type="domain" description="Cyclophilin-like" evidence="1">
    <location>
        <begin position="5"/>
        <end position="113"/>
    </location>
</feature>
<evidence type="ECO:0000259" key="1">
    <source>
        <dbReference type="Pfam" id="PF18050"/>
    </source>
</evidence>
<evidence type="ECO:0000313" key="2">
    <source>
        <dbReference type="EMBL" id="HIR58828.1"/>
    </source>
</evidence>
<dbReference type="Gene3D" id="2.40.100.20">
    <property type="match status" value="1"/>
</dbReference>
<accession>A0A9D1DTS9</accession>
<proteinExistence type="predicted"/>
<protein>
    <recommendedName>
        <fullName evidence="1">Cyclophilin-like domain-containing protein</fullName>
    </recommendedName>
</protein>
<dbReference type="InterPro" id="IPR041183">
    <property type="entry name" value="Cyclophilin-like"/>
</dbReference>
<dbReference type="EMBL" id="DVHC01000024">
    <property type="protein sequence ID" value="HIR58828.1"/>
    <property type="molecule type" value="Genomic_DNA"/>
</dbReference>